<dbReference type="Pfam" id="PF00583">
    <property type="entry name" value="Acetyltransf_1"/>
    <property type="match status" value="1"/>
</dbReference>
<keyword evidence="2" id="KW-0012">Acyltransferase</keyword>
<accession>A0A2N3LC34</accession>
<protein>
    <submittedName>
        <fullName evidence="4">GNAT family N-acetyltransferase</fullName>
    </submittedName>
</protein>
<dbReference type="SUPFAM" id="SSF55729">
    <property type="entry name" value="Acyl-CoA N-acyltransferases (Nat)"/>
    <property type="match status" value="1"/>
</dbReference>
<gene>
    <name evidence="4" type="ORF">COO92_03055</name>
</gene>
<keyword evidence="1 4" id="KW-0808">Transferase</keyword>
<evidence type="ECO:0000256" key="1">
    <source>
        <dbReference type="ARBA" id="ARBA00022679"/>
    </source>
</evidence>
<dbReference type="PANTHER" id="PTHR10545:SF29">
    <property type="entry name" value="GH14572P-RELATED"/>
    <property type="match status" value="1"/>
</dbReference>
<dbReference type="InterPro" id="IPR051016">
    <property type="entry name" value="Diverse_Substrate_AcTransf"/>
</dbReference>
<dbReference type="InterPro" id="IPR000182">
    <property type="entry name" value="GNAT_dom"/>
</dbReference>
<proteinExistence type="predicted"/>
<dbReference type="CDD" id="cd04301">
    <property type="entry name" value="NAT_SF"/>
    <property type="match status" value="1"/>
</dbReference>
<evidence type="ECO:0000259" key="3">
    <source>
        <dbReference type="PROSITE" id="PS51186"/>
    </source>
</evidence>
<dbReference type="AlphaFoldDB" id="A0A2N3LC34"/>
<reference evidence="4 5" key="1">
    <citation type="submission" date="2017-09" db="EMBL/GenBank/DDBJ databases">
        <title>Biodiversity and function of Thalassospira species in the particle-attached aromatic-hydrocarbon-degrading consortia from the surface seawater of the China South Sea.</title>
        <authorList>
            <person name="Dong C."/>
            <person name="Lai Q."/>
            <person name="Shao Z."/>
        </authorList>
    </citation>
    <scope>NUCLEOTIDE SEQUENCE [LARGE SCALE GENOMIC DNA]</scope>
    <source>
        <strain evidence="4 5">139Z-12</strain>
    </source>
</reference>
<evidence type="ECO:0000313" key="4">
    <source>
        <dbReference type="EMBL" id="PKR60339.1"/>
    </source>
</evidence>
<sequence>MSTKNQPDIRLAQKDDALALHAMLFQIAAATGCEDKFKSSPDDLVRDGFGNAPAFEAMIATENSTPVALCLYFPSYSTFRGQAGLYIQDLYVAPSHRGAQPWGSLARNLVQAVAKQAHAQGKTYIRLSVDAQNVIGQRFYEKLGMRPADDEKIFVLDGHTFTDLAQNK</sequence>
<dbReference type="RefSeq" id="WP_101299758.1">
    <property type="nucleotide sequence ID" value="NZ_NXGX01000001.1"/>
</dbReference>
<dbReference type="Proteomes" id="UP000233332">
    <property type="component" value="Unassembled WGS sequence"/>
</dbReference>
<dbReference type="PROSITE" id="PS51186">
    <property type="entry name" value="GNAT"/>
    <property type="match status" value="1"/>
</dbReference>
<evidence type="ECO:0000313" key="5">
    <source>
        <dbReference type="Proteomes" id="UP000233332"/>
    </source>
</evidence>
<organism evidence="4 5">
    <name type="scientific">Thalassospira lohafexi</name>
    <dbReference type="NCBI Taxonomy" id="744227"/>
    <lineage>
        <taxon>Bacteria</taxon>
        <taxon>Pseudomonadati</taxon>
        <taxon>Pseudomonadota</taxon>
        <taxon>Alphaproteobacteria</taxon>
        <taxon>Rhodospirillales</taxon>
        <taxon>Thalassospiraceae</taxon>
        <taxon>Thalassospira</taxon>
    </lineage>
</organism>
<dbReference type="EMBL" id="NXGX01000001">
    <property type="protein sequence ID" value="PKR60339.1"/>
    <property type="molecule type" value="Genomic_DNA"/>
</dbReference>
<dbReference type="InterPro" id="IPR016181">
    <property type="entry name" value="Acyl_CoA_acyltransferase"/>
</dbReference>
<dbReference type="GO" id="GO:0008080">
    <property type="term" value="F:N-acetyltransferase activity"/>
    <property type="evidence" value="ECO:0007669"/>
    <property type="project" value="TreeGrafter"/>
</dbReference>
<comment type="caution">
    <text evidence="4">The sequence shown here is derived from an EMBL/GenBank/DDBJ whole genome shotgun (WGS) entry which is preliminary data.</text>
</comment>
<name>A0A2N3LC34_9PROT</name>
<dbReference type="Gene3D" id="3.40.630.30">
    <property type="match status" value="1"/>
</dbReference>
<keyword evidence="5" id="KW-1185">Reference proteome</keyword>
<dbReference type="PANTHER" id="PTHR10545">
    <property type="entry name" value="DIAMINE N-ACETYLTRANSFERASE"/>
    <property type="match status" value="1"/>
</dbReference>
<dbReference type="PROSITE" id="PS51257">
    <property type="entry name" value="PROKAR_LIPOPROTEIN"/>
    <property type="match status" value="1"/>
</dbReference>
<feature type="domain" description="N-acetyltransferase" evidence="3">
    <location>
        <begin position="7"/>
        <end position="162"/>
    </location>
</feature>
<evidence type="ECO:0000256" key="2">
    <source>
        <dbReference type="ARBA" id="ARBA00023315"/>
    </source>
</evidence>